<evidence type="ECO:0000256" key="4">
    <source>
        <dbReference type="ARBA" id="ARBA00022630"/>
    </source>
</evidence>
<comment type="caution">
    <text evidence="10">The sequence shown here is derived from an EMBL/GenBank/DDBJ whole genome shotgun (WGS) entry which is preliminary data.</text>
</comment>
<evidence type="ECO:0000259" key="9">
    <source>
        <dbReference type="PROSITE" id="PS50902"/>
    </source>
</evidence>
<feature type="domain" description="Flavodoxin-like" evidence="9">
    <location>
        <begin position="4"/>
        <end position="175"/>
    </location>
</feature>
<keyword evidence="11" id="KW-1185">Reference proteome</keyword>
<dbReference type="InterPro" id="IPR001226">
    <property type="entry name" value="Flavodoxin_CS"/>
</dbReference>
<comment type="cofactor">
    <cofactor evidence="1 8">
        <name>FMN</name>
        <dbReference type="ChEBI" id="CHEBI:58210"/>
    </cofactor>
</comment>
<dbReference type="Gene3D" id="3.40.50.360">
    <property type="match status" value="1"/>
</dbReference>
<organism evidence="10 11">
    <name type="scientific">Zoogloea oryzae</name>
    <dbReference type="NCBI Taxonomy" id="310767"/>
    <lineage>
        <taxon>Bacteria</taxon>
        <taxon>Pseudomonadati</taxon>
        <taxon>Pseudomonadota</taxon>
        <taxon>Betaproteobacteria</taxon>
        <taxon>Rhodocyclales</taxon>
        <taxon>Zoogloeaceae</taxon>
        <taxon>Zoogloea</taxon>
    </lineage>
</organism>
<dbReference type="InterPro" id="IPR050619">
    <property type="entry name" value="Flavodoxin"/>
</dbReference>
<evidence type="ECO:0000256" key="8">
    <source>
        <dbReference type="PIRNR" id="PIRNR038996"/>
    </source>
</evidence>
<evidence type="ECO:0000256" key="7">
    <source>
        <dbReference type="ARBA" id="ARBA00023231"/>
    </source>
</evidence>
<proteinExistence type="inferred from homology"/>
<dbReference type="RefSeq" id="WP_284189384.1">
    <property type="nucleotide sequence ID" value="NZ_BSPX01000078.1"/>
</dbReference>
<dbReference type="PANTHER" id="PTHR42809:SF1">
    <property type="entry name" value="FLAVODOXIN 1"/>
    <property type="match status" value="1"/>
</dbReference>
<dbReference type="PRINTS" id="PR00369">
    <property type="entry name" value="FLAVODOXIN"/>
</dbReference>
<evidence type="ECO:0000256" key="3">
    <source>
        <dbReference type="ARBA" id="ARBA00022448"/>
    </source>
</evidence>
<keyword evidence="5 8" id="KW-0288">FMN</keyword>
<dbReference type="InterPro" id="IPR008254">
    <property type="entry name" value="Flavodoxin/NO_synth"/>
</dbReference>
<gene>
    <name evidence="10" type="ORF">GCM10007933_36940</name>
</gene>
<keyword evidence="4 8" id="KW-0285">Flavoprotein</keyword>
<dbReference type="InterPro" id="IPR010086">
    <property type="entry name" value="Flavodoxin_lc"/>
</dbReference>
<dbReference type="NCBIfam" id="TIGR01752">
    <property type="entry name" value="flav_long"/>
    <property type="match status" value="1"/>
</dbReference>
<sequence length="186" mass="20557">MNKIGLFFGTETGTTRLVAKKLHKKIGEDVCDKPINVNRITPAEMLQYDALILGTPSYGEGEIPGNGISGCFEPNWAEFFAKFDAAPDLTGKRIAFFGLGAQERYSERFCSSLFALYKVFKDWGAEIVGDWPTDGYTFAHSAAVVDGRFVGLVIDQRTQGMFTDERIDTWLAQVKPLLLEKTTAAA</sequence>
<dbReference type="NCBIfam" id="NF006739">
    <property type="entry name" value="PRK09267.1-5"/>
    <property type="match status" value="1"/>
</dbReference>
<dbReference type="Pfam" id="PF00258">
    <property type="entry name" value="Flavodoxin_1"/>
    <property type="match status" value="1"/>
</dbReference>
<keyword evidence="6 8" id="KW-0249">Electron transport</keyword>
<evidence type="ECO:0000256" key="5">
    <source>
        <dbReference type="ARBA" id="ARBA00022643"/>
    </source>
</evidence>
<dbReference type="InterPro" id="IPR029039">
    <property type="entry name" value="Flavoprotein-like_sf"/>
</dbReference>
<comment type="function">
    <text evidence="8">Low-potential electron donor to a number of redox enzymes.</text>
</comment>
<accession>A0ABQ6FF28</accession>
<evidence type="ECO:0000256" key="1">
    <source>
        <dbReference type="ARBA" id="ARBA00001917"/>
    </source>
</evidence>
<keyword evidence="3 8" id="KW-0813">Transport</keyword>
<reference evidence="11" key="1">
    <citation type="journal article" date="2019" name="Int. J. Syst. Evol. Microbiol.">
        <title>The Global Catalogue of Microorganisms (GCM) 10K type strain sequencing project: providing services to taxonomists for standard genome sequencing and annotation.</title>
        <authorList>
            <consortium name="The Broad Institute Genomics Platform"/>
            <consortium name="The Broad Institute Genome Sequencing Center for Infectious Disease"/>
            <person name="Wu L."/>
            <person name="Ma J."/>
        </authorList>
    </citation>
    <scope>NUCLEOTIDE SEQUENCE [LARGE SCALE GENOMIC DNA]</scope>
    <source>
        <strain evidence="11">NBRC 102407</strain>
    </source>
</reference>
<dbReference type="PROSITE" id="PS50902">
    <property type="entry name" value="FLAVODOXIN_LIKE"/>
    <property type="match status" value="1"/>
</dbReference>
<comment type="similarity">
    <text evidence="2 8">Belongs to the flavodoxin family.</text>
</comment>
<dbReference type="SUPFAM" id="SSF52218">
    <property type="entry name" value="Flavoproteins"/>
    <property type="match status" value="1"/>
</dbReference>
<evidence type="ECO:0000313" key="11">
    <source>
        <dbReference type="Proteomes" id="UP001157167"/>
    </source>
</evidence>
<protein>
    <recommendedName>
        <fullName evidence="8">Flavodoxin</fullName>
    </recommendedName>
</protein>
<dbReference type="PROSITE" id="PS00201">
    <property type="entry name" value="FLAVODOXIN"/>
    <property type="match status" value="1"/>
</dbReference>
<dbReference type="PANTHER" id="PTHR42809">
    <property type="entry name" value="FLAVODOXIN 2"/>
    <property type="match status" value="1"/>
</dbReference>
<dbReference type="InterPro" id="IPR001094">
    <property type="entry name" value="Flavdoxin-like"/>
</dbReference>
<evidence type="ECO:0000313" key="10">
    <source>
        <dbReference type="EMBL" id="GLT24220.1"/>
    </source>
</evidence>
<keyword evidence="7" id="KW-0535">Nitrogen fixation</keyword>
<evidence type="ECO:0000256" key="2">
    <source>
        <dbReference type="ARBA" id="ARBA00005267"/>
    </source>
</evidence>
<dbReference type="EMBL" id="BSPX01000078">
    <property type="protein sequence ID" value="GLT24220.1"/>
    <property type="molecule type" value="Genomic_DNA"/>
</dbReference>
<evidence type="ECO:0000256" key="6">
    <source>
        <dbReference type="ARBA" id="ARBA00022982"/>
    </source>
</evidence>
<name>A0ABQ6FF28_9RHOO</name>
<dbReference type="PIRSF" id="PIRSF038996">
    <property type="entry name" value="FldA"/>
    <property type="match status" value="1"/>
</dbReference>
<dbReference type="Proteomes" id="UP001157167">
    <property type="component" value="Unassembled WGS sequence"/>
</dbReference>